<keyword evidence="2" id="KW-0472">Membrane</keyword>
<proteinExistence type="predicted"/>
<evidence type="ECO:0000256" key="2">
    <source>
        <dbReference type="SAM" id="Phobius"/>
    </source>
</evidence>
<protein>
    <submittedName>
        <fullName evidence="4">Uncharacterized protein LOC111087108</fullName>
    </submittedName>
</protein>
<feature type="transmembrane region" description="Helical" evidence="2">
    <location>
        <begin position="60"/>
        <end position="82"/>
    </location>
</feature>
<keyword evidence="2" id="KW-1133">Transmembrane helix</keyword>
<dbReference type="RefSeq" id="XP_022248281.1">
    <property type="nucleotide sequence ID" value="XM_022392573.1"/>
</dbReference>
<keyword evidence="3" id="KW-1185">Reference proteome</keyword>
<feature type="region of interest" description="Disordered" evidence="1">
    <location>
        <begin position="347"/>
        <end position="379"/>
    </location>
</feature>
<accession>A0ABM1SXC5</accession>
<gene>
    <name evidence="4" type="primary">LOC111087108</name>
</gene>
<reference evidence="4" key="1">
    <citation type="submission" date="2025-08" db="UniProtKB">
        <authorList>
            <consortium name="RefSeq"/>
        </authorList>
    </citation>
    <scope>IDENTIFICATION</scope>
    <source>
        <tissue evidence="4">Muscle</tissue>
    </source>
</reference>
<feature type="region of interest" description="Disordered" evidence="1">
    <location>
        <begin position="418"/>
        <end position="439"/>
    </location>
</feature>
<organism evidence="3 4">
    <name type="scientific">Limulus polyphemus</name>
    <name type="common">Atlantic horseshoe crab</name>
    <dbReference type="NCBI Taxonomy" id="6850"/>
    <lineage>
        <taxon>Eukaryota</taxon>
        <taxon>Metazoa</taxon>
        <taxon>Ecdysozoa</taxon>
        <taxon>Arthropoda</taxon>
        <taxon>Chelicerata</taxon>
        <taxon>Merostomata</taxon>
        <taxon>Xiphosura</taxon>
        <taxon>Limulidae</taxon>
        <taxon>Limulus</taxon>
    </lineage>
</organism>
<feature type="transmembrane region" description="Helical" evidence="2">
    <location>
        <begin position="33"/>
        <end position="54"/>
    </location>
</feature>
<evidence type="ECO:0000256" key="1">
    <source>
        <dbReference type="SAM" id="MobiDB-lite"/>
    </source>
</evidence>
<evidence type="ECO:0000313" key="4">
    <source>
        <dbReference type="RefSeq" id="XP_022248281.1"/>
    </source>
</evidence>
<name>A0ABM1SXC5_LIMPO</name>
<evidence type="ECO:0000313" key="3">
    <source>
        <dbReference type="Proteomes" id="UP000694941"/>
    </source>
</evidence>
<dbReference type="GeneID" id="111087108"/>
<dbReference type="Proteomes" id="UP000694941">
    <property type="component" value="Unplaced"/>
</dbReference>
<sequence>MIRRMSTSMHAREECRRRGDVQISGAPWNIQTIVSYVLAMLACILTNGGVFVALYRWDCLWLFVSLVGIFLILIGAILNFAGSRVTNDRNQRSRRTNVQQQALPEVPCPSAPSLDYHNTCSQLTLNAEVTSNIPVYDSLLYNSTRDAQVSPSAPLMNIDGQNYLLMSIPRDMTELEVRKLSTRLSTVILTGLPNTLGKPEQSQSFLTSVSERYQKPKDNKIDSKHSYLTDPALNCSISHSALSENEQSHLSVSNTTTVARKNVGNSQKNYCCPVTQNIVLASETEVYTVENNSEILSQGGKHSTSDATLTTFSHYIHQAEEEMAPSSNEQTNVLQLLENHHSLISSTPTKTANYQSSDTLDTQDTNNDYSETSNSRQVSEVNLPIDGASRSNYGTDSAFLQTGRWNYEIYERISPPPAYDEVTGRTKGPPTVAKTNPNKQLSCFSKSSEIGIG</sequence>
<keyword evidence="2" id="KW-0812">Transmembrane</keyword>